<dbReference type="Pfam" id="PF13302">
    <property type="entry name" value="Acetyltransf_3"/>
    <property type="match status" value="1"/>
</dbReference>
<evidence type="ECO:0000259" key="1">
    <source>
        <dbReference type="PROSITE" id="PS51186"/>
    </source>
</evidence>
<dbReference type="InterPro" id="IPR016181">
    <property type="entry name" value="Acyl_CoA_acyltransferase"/>
</dbReference>
<dbReference type="EMBL" id="AAXMUW010000002">
    <property type="protein sequence ID" value="EGQ9133924.1"/>
    <property type="molecule type" value="Genomic_DNA"/>
</dbReference>
<protein>
    <submittedName>
        <fullName evidence="3 4">N-acetyltransferase</fullName>
    </submittedName>
</protein>
<organism evidence="3 6">
    <name type="scientific">Vibrio alginolyticus</name>
    <dbReference type="NCBI Taxonomy" id="663"/>
    <lineage>
        <taxon>Bacteria</taxon>
        <taxon>Pseudomonadati</taxon>
        <taxon>Pseudomonadota</taxon>
        <taxon>Gammaproteobacteria</taxon>
        <taxon>Vibrionales</taxon>
        <taxon>Vibrionaceae</taxon>
        <taxon>Vibrio</taxon>
    </lineage>
</organism>
<dbReference type="GO" id="GO:1990189">
    <property type="term" value="F:protein N-terminal-serine acetyltransferase activity"/>
    <property type="evidence" value="ECO:0007669"/>
    <property type="project" value="TreeGrafter"/>
</dbReference>
<dbReference type="Proteomes" id="UP000054316">
    <property type="component" value="Unassembled WGS sequence"/>
</dbReference>
<dbReference type="GO" id="GO:0008999">
    <property type="term" value="F:protein-N-terminal-alanine acetyltransferase activity"/>
    <property type="evidence" value="ECO:0007669"/>
    <property type="project" value="TreeGrafter"/>
</dbReference>
<dbReference type="AlphaFoldDB" id="A0A7Y4B119"/>
<accession>A0A7Y4B119</accession>
<dbReference type="PANTHER" id="PTHR43441:SF3">
    <property type="entry name" value="ACETYLTRANSFERASE"/>
    <property type="match status" value="1"/>
</dbReference>
<proteinExistence type="predicted"/>
<comment type="caution">
    <text evidence="3">The sequence shown here is derived from an EMBL/GenBank/DDBJ whole genome shotgun (WGS) entry which is preliminary data.</text>
</comment>
<evidence type="ECO:0000313" key="6">
    <source>
        <dbReference type="Proteomes" id="UP000532247"/>
    </source>
</evidence>
<dbReference type="PANTHER" id="PTHR43441">
    <property type="entry name" value="RIBOSOMAL-PROTEIN-SERINE ACETYLTRANSFERASE"/>
    <property type="match status" value="1"/>
</dbReference>
<dbReference type="EMBL" id="LOSN02000002">
    <property type="protein sequence ID" value="PNP20036.1"/>
    <property type="molecule type" value="Genomic_DNA"/>
</dbReference>
<evidence type="ECO:0000313" key="2">
    <source>
        <dbReference type="EMBL" id="EGQ9133924.1"/>
    </source>
</evidence>
<dbReference type="Proteomes" id="UP000714625">
    <property type="component" value="Unassembled WGS sequence"/>
</dbReference>
<dbReference type="OrthoDB" id="9784707at2"/>
<dbReference type="InterPro" id="IPR000182">
    <property type="entry name" value="GNAT_dom"/>
</dbReference>
<dbReference type="Proteomes" id="UP000532247">
    <property type="component" value="Unassembled WGS sequence"/>
</dbReference>
<evidence type="ECO:0000313" key="3">
    <source>
        <dbReference type="EMBL" id="NOI08490.1"/>
    </source>
</evidence>
<dbReference type="SUPFAM" id="SSF55729">
    <property type="entry name" value="Acyl-CoA N-acyltransferases (Nat)"/>
    <property type="match status" value="1"/>
</dbReference>
<name>A0A7Y4B119_VIBAL</name>
<reference evidence="3 6" key="2">
    <citation type="submission" date="2019-09" db="EMBL/GenBank/DDBJ databases">
        <title>Draft genome sequencing and comparative genomics of hatchery-associated Vibrios.</title>
        <authorList>
            <person name="Kehlet-Delgado H."/>
            <person name="Mueller R.S."/>
        </authorList>
    </citation>
    <scope>NUCLEOTIDE SEQUENCE [LARGE SCALE GENOMIC DNA]</scope>
    <source>
        <strain evidence="3 6">081416A</strain>
    </source>
</reference>
<dbReference type="GO" id="GO:0005737">
    <property type="term" value="C:cytoplasm"/>
    <property type="evidence" value="ECO:0007669"/>
    <property type="project" value="TreeGrafter"/>
</dbReference>
<dbReference type="InterPro" id="IPR051908">
    <property type="entry name" value="Ribosomal_N-acetyltransferase"/>
</dbReference>
<keyword evidence="3" id="KW-0808">Transferase</keyword>
<reference evidence="4 5" key="1">
    <citation type="submission" date="2017-12" db="EMBL/GenBank/DDBJ databases">
        <title>FDA dAtabase for Regulatory Grade micrObial Sequences (FDA-ARGOS): Supporting development and validation of Infectious Disease Dx tests.</title>
        <authorList>
            <person name="Hoffmann M."/>
            <person name="Allard M."/>
            <person name="Evans P."/>
            <person name="Brown E."/>
            <person name="Tallon L.J."/>
            <person name="Sadzewicz L."/>
            <person name="Sengamalay N."/>
            <person name="Ott S."/>
            <person name="Godinez A."/>
            <person name="Nagaraj S."/>
            <person name="Vavikolanu K."/>
            <person name="Aluvathingal J."/>
            <person name="Nadendla S."/>
            <person name="Hobson J."/>
            <person name="Sichtig H."/>
        </authorList>
    </citation>
    <scope>NUCLEOTIDE SEQUENCE [LARGE SCALE GENOMIC DNA]</scope>
    <source>
        <strain evidence="5">ATCC 17749</strain>
        <strain evidence="4">FDAARGOS_97</strain>
    </source>
</reference>
<dbReference type="EMBL" id="VTYF01000002">
    <property type="protein sequence ID" value="NOI08490.1"/>
    <property type="molecule type" value="Genomic_DNA"/>
</dbReference>
<keyword evidence="5" id="KW-1185">Reference proteome</keyword>
<feature type="domain" description="N-acetyltransferase" evidence="1">
    <location>
        <begin position="43"/>
        <end position="189"/>
    </location>
</feature>
<sequence length="190" mass="21776">MIFRSFFTHRRVGMETKRLKLIPACLERAEEAHQAVVRSQKTLEVYLPWVPHVLTLEAMIEGTEKAIANFENFEEELRYYIIEKESDRLLGAVGLMIRDPDVPSFEIGYWLDNAAVGNGYVAEAVLEVERYAFDDLGAKRIAIHADSTNQKSRAVAERCGYEFEGELRNERLTTSGELSNTVIYAKIRRD</sequence>
<dbReference type="PROSITE" id="PS51186">
    <property type="entry name" value="GNAT"/>
    <property type="match status" value="1"/>
</dbReference>
<evidence type="ECO:0000313" key="4">
    <source>
        <dbReference type="EMBL" id="PNP20036.1"/>
    </source>
</evidence>
<dbReference type="Gene3D" id="3.40.630.30">
    <property type="match status" value="1"/>
</dbReference>
<reference evidence="2" key="3">
    <citation type="submission" date="2019-11" db="EMBL/GenBank/DDBJ databases">
        <authorList>
            <consortium name="PulseNet: The National Subtyping Network for Foodborne Disease Surveillance"/>
            <person name="Tarr C.L."/>
            <person name="Trees E."/>
            <person name="Katz L.S."/>
            <person name="Carleton-Romer H.A."/>
            <person name="Stroika S."/>
            <person name="Kucerova Z."/>
            <person name="Roache K.F."/>
            <person name="Sabol A.L."/>
            <person name="Besser J."/>
            <person name="Gerner-Smidt P."/>
        </authorList>
    </citation>
    <scope>NUCLEOTIDE SEQUENCE</scope>
    <source>
        <strain evidence="2">PNUSAV001129</strain>
    </source>
</reference>
<evidence type="ECO:0000313" key="5">
    <source>
        <dbReference type="Proteomes" id="UP000054316"/>
    </source>
</evidence>
<gene>
    <name evidence="4" type="ORF">AL553_020565</name>
    <name evidence="3" type="ORF">F0254_06365</name>
    <name evidence="2" type="ORF">GHY86_01980</name>
</gene>